<dbReference type="GO" id="GO:0003964">
    <property type="term" value="F:RNA-directed DNA polymerase activity"/>
    <property type="evidence" value="ECO:0007669"/>
    <property type="project" value="UniProtKB-KW"/>
</dbReference>
<dbReference type="InterPro" id="IPR044730">
    <property type="entry name" value="RNase_H-like_dom_plant"/>
</dbReference>
<dbReference type="PANTHER" id="PTHR33116:SF86">
    <property type="entry name" value="REVERSE TRANSCRIPTASE DOMAIN-CONTAINING PROTEIN"/>
    <property type="match status" value="1"/>
</dbReference>
<dbReference type="Pfam" id="PF13456">
    <property type="entry name" value="RVT_3"/>
    <property type="match status" value="1"/>
</dbReference>
<comment type="caution">
    <text evidence="3">The sequence shown here is derived from an EMBL/GenBank/DDBJ whole genome shotgun (WGS) entry which is preliminary data.</text>
</comment>
<keyword evidence="4" id="KW-1185">Reference proteome</keyword>
<dbReference type="PANTHER" id="PTHR33116">
    <property type="entry name" value="REVERSE TRANSCRIPTASE ZINC-BINDING DOMAIN-CONTAINING PROTEIN-RELATED-RELATED"/>
    <property type="match status" value="1"/>
</dbReference>
<name>A0A8T2B471_ARASU</name>
<dbReference type="InterPro" id="IPR025558">
    <property type="entry name" value="DUF4283"/>
</dbReference>
<proteinExistence type="predicted"/>
<evidence type="ECO:0000313" key="4">
    <source>
        <dbReference type="Proteomes" id="UP000694251"/>
    </source>
</evidence>
<feature type="region of interest" description="Disordered" evidence="1">
    <location>
        <begin position="366"/>
        <end position="392"/>
    </location>
</feature>
<evidence type="ECO:0000256" key="1">
    <source>
        <dbReference type="SAM" id="MobiDB-lite"/>
    </source>
</evidence>
<organism evidence="3 4">
    <name type="scientific">Arabidopsis suecica</name>
    <name type="common">Swedish thale-cress</name>
    <name type="synonym">Cardaminopsis suecica</name>
    <dbReference type="NCBI Taxonomy" id="45249"/>
    <lineage>
        <taxon>Eukaryota</taxon>
        <taxon>Viridiplantae</taxon>
        <taxon>Streptophyta</taxon>
        <taxon>Embryophyta</taxon>
        <taxon>Tracheophyta</taxon>
        <taxon>Spermatophyta</taxon>
        <taxon>Magnoliopsida</taxon>
        <taxon>eudicotyledons</taxon>
        <taxon>Gunneridae</taxon>
        <taxon>Pentapetalae</taxon>
        <taxon>rosids</taxon>
        <taxon>malvids</taxon>
        <taxon>Brassicales</taxon>
        <taxon>Brassicaceae</taxon>
        <taxon>Camelineae</taxon>
        <taxon>Arabidopsis</taxon>
    </lineage>
</organism>
<dbReference type="Pfam" id="PF14111">
    <property type="entry name" value="DUF4283"/>
    <property type="match status" value="1"/>
</dbReference>
<keyword evidence="3" id="KW-0548">Nucleotidyltransferase</keyword>
<dbReference type="InterPro" id="IPR005135">
    <property type="entry name" value="Endo/exonuclease/phosphatase"/>
</dbReference>
<dbReference type="Pfam" id="PF13966">
    <property type="entry name" value="zf-RVT"/>
    <property type="match status" value="1"/>
</dbReference>
<dbReference type="PROSITE" id="PS50878">
    <property type="entry name" value="RT_POL"/>
    <property type="match status" value="1"/>
</dbReference>
<dbReference type="GO" id="GO:0004523">
    <property type="term" value="F:RNA-DNA hybrid ribonuclease activity"/>
    <property type="evidence" value="ECO:0007669"/>
    <property type="project" value="InterPro"/>
</dbReference>
<protein>
    <submittedName>
        <fullName evidence="3">Reverse transcriptase domain</fullName>
    </submittedName>
</protein>
<dbReference type="Pfam" id="PF03372">
    <property type="entry name" value="Exo_endo_phos"/>
    <property type="match status" value="1"/>
</dbReference>
<dbReference type="Proteomes" id="UP000694251">
    <property type="component" value="Chromosome 8"/>
</dbReference>
<dbReference type="Pfam" id="PF00078">
    <property type="entry name" value="RVT_1"/>
    <property type="match status" value="1"/>
</dbReference>
<dbReference type="CDD" id="cd06222">
    <property type="entry name" value="RNase_H_like"/>
    <property type="match status" value="1"/>
</dbReference>
<dbReference type="InterPro" id="IPR002156">
    <property type="entry name" value="RNaseH_domain"/>
</dbReference>
<dbReference type="InterPro" id="IPR026960">
    <property type="entry name" value="RVT-Znf"/>
</dbReference>
<feature type="domain" description="Reverse transcriptase" evidence="2">
    <location>
        <begin position="802"/>
        <end position="1072"/>
    </location>
</feature>
<sequence>MSDFLRKSVQDLDLGIDDAPISLSPEFVSQAAAVNRFSLIVTTVNPRKQNLRALIGQMPRVWGFADSCVGRIVGQGKVQFKFQTEESMNLVLRRGPWSFNDWMLSIHRWYPNITETEMKIIPFWVQIQGIPLLYLTNAMARAVGNRLGYVSEVDFDENANQVGFVRVKLDWNFDDPLRFQRNVQFNADENTIIKFRFERLRNFCTKCGSLKHDVKECSLTFDENDPEIPDEDNNDDNQGDDHEEQAMSDAESLPSFDPATLIPGLQRQTANDHIKGSPSDSVPSDLASAFEDTELTAERLRYLHAKHTREAVMDQMNEDFLEEVSDNAKNEFVFMKRKRVSFEALYNQAEAAEESAVLSHYRKKERRSKAVTSSATPIRLDGGAGGPPPQGRSGGLALMWKDNVRLSKISQDERLIDVHISINNIKLYLSCVYGHPSQSERHYLWEHFEHISLTRNDPWILIGDFNEILSNSEKIGGPPREDWTFRDFRNMVATCDLVDIRSKGDKFTWVGERHSHTVKCCLDRAFINSEAAGSFPFAEVEFLEFAGSDHKPLLLSLEKSETPKMKPFRFDKRLINIPSFKHHVKEGWTRGKSKQGNQIMDQVRSCRQAMSYLKHQSNLNSDTRIRHLQATLNNAMSSMTRSVRQQIPRIQRELATAYSDEEKYWQQKSRNQWMIEGDRNTSFFYACAKTRFSKNRITSIKDEKGSVYKGDRAIGRHAQHFFTNVYASNGRTVSQIDFADFKPTVTKVINDDLSKDFTDNEIFNAICQIGDDKAPGPDGLTARFYKSCWDIVGQDVINEVKDYFRTSYMKPSMNHTNICMIPKITNPETLSDYRPIALCNVLYKIISKCLVTRLKNHLNAIVSDAQAAFIPGRLINDNVMIAHEMMHSLKVRKRVSQSYMAVKTDVSKAYDRVEWNFLETTLRLFGFSEQWISWIMGIVRSVEYSVLINGVPHGNIKPQRGIRQGDPLSPYLFILCADVLSHLIKSRVADGDIRGIRIGLGVPSITHLQFADDSLFFCQANKRNCQALKDVFDIYEYYSGQKINMSKSMITFGSRVHSIIQNRLKKILGIQNHGGGGKYLGLPEQFGRKKREMFDYIIERVKKRTSSWSAKHLSPAGKEIMLKSVAMAMPVYAMSCFKLPAGVIDEIEAILMNYWWEKDAKKRGIPWIAWKRLQYSKKEGGLGFRDLSKFNDALLAKQVWRIIQYPNSLFARIMKARYFKDVSILDAKPRSYQSYGWMSLLAGLNVIKKGSRYLVGDGKSIRLDKDNVITTHPPRPIKAAVPEVTNTVSHLISNRGSFRFWNKNNVSQFVDPCDQKFVENIYLSRIEPPDRLIWHYTPTGIYTVRSGYWMLTHDPTDTTIPPPIPHGSVDLKNKIWKLPLIPKIKHMMWRVISRAIPTCSRLTTKGMNIDPHCPRCPTEEESINHVLFNCNFAHITWRLSNSPILLGHQFSDNAEENLSYIVDSYWNQNLTETEKLLPFWLIWKIWKARNKLVFNNYRESPSRIVLHAQAEVEEWINAMGPRHGMHTVSGQQCQNSVWKKPPVSFVKCNFDAGVDTQNSRGSAGWIIRDHHGQPKAWGSSLLSHVSSPLEAESKALVVAMQQAWIRGYKKIMFEGDCEILIKAVTDSSQPSDIANLLLDIDFWASKFSAVVFTFVRRNSNAIAHFLASPVCTSTEFYSESVSQPLWLRKLLCKDSNL</sequence>
<dbReference type="InterPro" id="IPR000477">
    <property type="entry name" value="RT_dom"/>
</dbReference>
<dbReference type="InterPro" id="IPR025836">
    <property type="entry name" value="Zn_knuckle_CX2CX4HX4C"/>
</dbReference>
<feature type="compositionally biased region" description="Acidic residues" evidence="1">
    <location>
        <begin position="222"/>
        <end position="243"/>
    </location>
</feature>
<feature type="region of interest" description="Disordered" evidence="1">
    <location>
        <begin position="221"/>
        <end position="260"/>
    </location>
</feature>
<dbReference type="CDD" id="cd01650">
    <property type="entry name" value="RT_nLTR_like"/>
    <property type="match status" value="1"/>
</dbReference>
<dbReference type="EMBL" id="JAEFBJ010000008">
    <property type="protein sequence ID" value="KAG7581585.1"/>
    <property type="molecule type" value="Genomic_DNA"/>
</dbReference>
<gene>
    <name evidence="3" type="ORF">ISN44_As08g012480</name>
</gene>
<evidence type="ECO:0000259" key="2">
    <source>
        <dbReference type="PROSITE" id="PS50878"/>
    </source>
</evidence>
<accession>A0A8T2B471</accession>
<dbReference type="Pfam" id="PF14392">
    <property type="entry name" value="zf-CCHC_4"/>
    <property type="match status" value="1"/>
</dbReference>
<keyword evidence="3" id="KW-0695">RNA-directed DNA polymerase</keyword>
<keyword evidence="3" id="KW-0808">Transferase</keyword>
<dbReference type="GO" id="GO:0003676">
    <property type="term" value="F:nucleic acid binding"/>
    <property type="evidence" value="ECO:0007669"/>
    <property type="project" value="InterPro"/>
</dbReference>
<reference evidence="3 4" key="1">
    <citation type="submission" date="2020-12" db="EMBL/GenBank/DDBJ databases">
        <title>Concerted genomic and epigenomic changes stabilize Arabidopsis allopolyploids.</title>
        <authorList>
            <person name="Chen Z."/>
        </authorList>
    </citation>
    <scope>NUCLEOTIDE SEQUENCE [LARGE SCALE GENOMIC DNA]</scope>
    <source>
        <strain evidence="3">As9502</strain>
        <tissue evidence="3">Leaf</tissue>
    </source>
</reference>
<dbReference type="OrthoDB" id="1111180at2759"/>
<evidence type="ECO:0000313" key="3">
    <source>
        <dbReference type="EMBL" id="KAG7581585.1"/>
    </source>
</evidence>